<evidence type="ECO:0000256" key="6">
    <source>
        <dbReference type="ARBA" id="ARBA00022692"/>
    </source>
</evidence>
<feature type="domain" description="TonB C-terminal" evidence="11">
    <location>
        <begin position="236"/>
        <end position="327"/>
    </location>
</feature>
<dbReference type="Proteomes" id="UP000248198">
    <property type="component" value="Unassembled WGS sequence"/>
</dbReference>
<reference evidence="12 13" key="1">
    <citation type="submission" date="2018-06" db="EMBL/GenBank/DDBJ databases">
        <title>Genomic Encyclopedia of Archaeal and Bacterial Type Strains, Phase II (KMG-II): from individual species to whole genera.</title>
        <authorList>
            <person name="Goeker M."/>
        </authorList>
    </citation>
    <scope>NUCLEOTIDE SEQUENCE [LARGE SCALE GENOMIC DNA]</scope>
    <source>
        <strain evidence="12 13">DSM 27372</strain>
    </source>
</reference>
<dbReference type="SUPFAM" id="SSF82185">
    <property type="entry name" value="Histone H3 K4-specific methyltransferase SET7/9 N-terminal domain"/>
    <property type="match status" value="2"/>
</dbReference>
<dbReference type="GO" id="GO:0015031">
    <property type="term" value="P:protein transport"/>
    <property type="evidence" value="ECO:0007669"/>
    <property type="project" value="UniProtKB-KW"/>
</dbReference>
<evidence type="ECO:0000256" key="4">
    <source>
        <dbReference type="ARBA" id="ARBA00022475"/>
    </source>
</evidence>
<dbReference type="RefSeq" id="WP_110832780.1">
    <property type="nucleotide sequence ID" value="NZ_QKLU01000005.1"/>
</dbReference>
<dbReference type="GO" id="GO:0031992">
    <property type="term" value="F:energy transducer activity"/>
    <property type="evidence" value="ECO:0007669"/>
    <property type="project" value="TreeGrafter"/>
</dbReference>
<evidence type="ECO:0000256" key="3">
    <source>
        <dbReference type="ARBA" id="ARBA00022448"/>
    </source>
</evidence>
<dbReference type="OrthoDB" id="649093at2"/>
<keyword evidence="3" id="KW-0813">Transport</keyword>
<gene>
    <name evidence="12" type="ORF">B0O44_105284</name>
</gene>
<keyword evidence="4" id="KW-1003">Cell membrane</keyword>
<dbReference type="InterPro" id="IPR037682">
    <property type="entry name" value="TonB_C"/>
</dbReference>
<evidence type="ECO:0000256" key="1">
    <source>
        <dbReference type="ARBA" id="ARBA00004383"/>
    </source>
</evidence>
<keyword evidence="6" id="KW-0812">Transmembrane</keyword>
<dbReference type="InterPro" id="IPR051045">
    <property type="entry name" value="TonB-dependent_transducer"/>
</dbReference>
<dbReference type="GO" id="GO:0098797">
    <property type="term" value="C:plasma membrane protein complex"/>
    <property type="evidence" value="ECO:0007669"/>
    <property type="project" value="TreeGrafter"/>
</dbReference>
<comment type="similarity">
    <text evidence="2">Belongs to the TonB family.</text>
</comment>
<dbReference type="PROSITE" id="PS52015">
    <property type="entry name" value="TONB_CTD"/>
    <property type="match status" value="1"/>
</dbReference>
<keyword evidence="9" id="KW-0472">Membrane</keyword>
<accession>A0A318UBV6</accession>
<comment type="caution">
    <text evidence="12">The sequence shown here is derived from an EMBL/GenBank/DDBJ whole genome shotgun (WGS) entry which is preliminary data.</text>
</comment>
<dbReference type="InterPro" id="IPR006260">
    <property type="entry name" value="TonB/TolA_C"/>
</dbReference>
<evidence type="ECO:0000256" key="5">
    <source>
        <dbReference type="ARBA" id="ARBA00022519"/>
    </source>
</evidence>
<evidence type="ECO:0000256" key="9">
    <source>
        <dbReference type="ARBA" id="ARBA00023136"/>
    </source>
</evidence>
<evidence type="ECO:0000313" key="13">
    <source>
        <dbReference type="Proteomes" id="UP000248198"/>
    </source>
</evidence>
<keyword evidence="8" id="KW-1133">Transmembrane helix</keyword>
<keyword evidence="7" id="KW-0653">Protein transport</keyword>
<dbReference type="SUPFAM" id="SSF74653">
    <property type="entry name" value="TolA/TonB C-terminal domain"/>
    <property type="match status" value="1"/>
</dbReference>
<dbReference type="Gene3D" id="3.30.1150.10">
    <property type="match status" value="1"/>
</dbReference>
<evidence type="ECO:0000256" key="10">
    <source>
        <dbReference type="SAM" id="SignalP"/>
    </source>
</evidence>
<feature type="signal peptide" evidence="10">
    <location>
        <begin position="1"/>
        <end position="19"/>
    </location>
</feature>
<keyword evidence="13" id="KW-1185">Reference proteome</keyword>
<evidence type="ECO:0000256" key="8">
    <source>
        <dbReference type="ARBA" id="ARBA00022989"/>
    </source>
</evidence>
<keyword evidence="10" id="KW-0732">Signal</keyword>
<evidence type="ECO:0000313" key="12">
    <source>
        <dbReference type="EMBL" id="PYF72910.1"/>
    </source>
</evidence>
<evidence type="ECO:0000256" key="2">
    <source>
        <dbReference type="ARBA" id="ARBA00006555"/>
    </source>
</evidence>
<proteinExistence type="inferred from homology"/>
<dbReference type="Pfam" id="PF03544">
    <property type="entry name" value="TonB_C"/>
    <property type="match status" value="1"/>
</dbReference>
<evidence type="ECO:0000256" key="7">
    <source>
        <dbReference type="ARBA" id="ARBA00022927"/>
    </source>
</evidence>
<dbReference type="PANTHER" id="PTHR33446">
    <property type="entry name" value="PROTEIN TONB-RELATED"/>
    <property type="match status" value="1"/>
</dbReference>
<comment type="subcellular location">
    <subcellularLocation>
        <location evidence="1">Cell inner membrane</location>
        <topology evidence="1">Single-pass membrane protein</topology>
        <orientation evidence="1">Periplasmic side</orientation>
    </subcellularLocation>
</comment>
<protein>
    <submittedName>
        <fullName evidence="12">TonB family protein</fullName>
    </submittedName>
</protein>
<evidence type="ECO:0000259" key="11">
    <source>
        <dbReference type="PROSITE" id="PS52015"/>
    </source>
</evidence>
<keyword evidence="5" id="KW-0997">Cell inner membrane</keyword>
<dbReference type="NCBIfam" id="TIGR01352">
    <property type="entry name" value="tonB_Cterm"/>
    <property type="match status" value="1"/>
</dbReference>
<dbReference type="EMBL" id="QKLU01000005">
    <property type="protein sequence ID" value="PYF72910.1"/>
    <property type="molecule type" value="Genomic_DNA"/>
</dbReference>
<dbReference type="PANTHER" id="PTHR33446:SF2">
    <property type="entry name" value="PROTEIN TONB"/>
    <property type="match status" value="1"/>
</dbReference>
<dbReference type="Gene3D" id="2.20.110.10">
    <property type="entry name" value="Histone H3 K4-specific methyltransferase SET7/9 N-terminal domain"/>
    <property type="match status" value="1"/>
</dbReference>
<feature type="chain" id="PRO_5016279939" evidence="10">
    <location>
        <begin position="20"/>
        <end position="327"/>
    </location>
</feature>
<dbReference type="AlphaFoldDB" id="A0A318UBV6"/>
<sequence>MKKTLSLLLLLFLMNTVRAQRQNTYFFKNNGRQVTLRDSADFIRIIQEPDPGSTHFKLKEYYTDGTEKVAGYISRIFPLVYEGSYRTFNQQGKRMDSVYYLHGKITGQASYYYPDGQLRELREYPAPQVESNSGQEMAPPPKSKLIYWADSTGKVLVRAGNGYFIKTYQKGEKDEFTVEGQYANGYKTGEWKMKSLSGNDQYKEFFEDGKMQKGERVKDGNTYVYTQETEKPEFESGLKDLYKYIGKGLRYPADAVEKGISGTVGLSFVVEKDGQVTDLLVSNSVYPSLDQEAFRILKNCPKWKPGKEHGIPVRVRYNLPVTFSFGR</sequence>
<organism evidence="12 13">
    <name type="scientific">Pedobacter nutrimenti</name>
    <dbReference type="NCBI Taxonomy" id="1241337"/>
    <lineage>
        <taxon>Bacteria</taxon>
        <taxon>Pseudomonadati</taxon>
        <taxon>Bacteroidota</taxon>
        <taxon>Sphingobacteriia</taxon>
        <taxon>Sphingobacteriales</taxon>
        <taxon>Sphingobacteriaceae</taxon>
        <taxon>Pedobacter</taxon>
    </lineage>
</organism>
<dbReference type="GO" id="GO:0055085">
    <property type="term" value="P:transmembrane transport"/>
    <property type="evidence" value="ECO:0007669"/>
    <property type="project" value="InterPro"/>
</dbReference>
<name>A0A318UBV6_9SPHI</name>